<name>D2V5J6_NAEGR</name>
<comment type="subcellular location">
    <subcellularLocation>
        <location evidence="1">Membrane</location>
        <topology evidence="1">Multi-pass membrane protein</topology>
    </subcellularLocation>
</comment>
<dbReference type="EMBL" id="GG738853">
    <property type="protein sequence ID" value="EFC47808.1"/>
    <property type="molecule type" value="Genomic_DNA"/>
</dbReference>
<accession>D2V5J6</accession>
<dbReference type="GO" id="GO:0022841">
    <property type="term" value="F:potassium ion leak channel activity"/>
    <property type="evidence" value="ECO:0007669"/>
    <property type="project" value="TreeGrafter"/>
</dbReference>
<evidence type="ECO:0000256" key="3">
    <source>
        <dbReference type="ARBA" id="ARBA00022692"/>
    </source>
</evidence>
<feature type="domain" description="Potassium channel" evidence="10">
    <location>
        <begin position="190"/>
        <end position="218"/>
    </location>
</feature>
<dbReference type="GeneID" id="8849218"/>
<evidence type="ECO:0000256" key="5">
    <source>
        <dbReference type="ARBA" id="ARBA00023065"/>
    </source>
</evidence>
<dbReference type="RefSeq" id="XP_002680552.1">
    <property type="nucleotide sequence ID" value="XM_002680506.1"/>
</dbReference>
<dbReference type="OrthoDB" id="297496at2759"/>
<dbReference type="InterPro" id="IPR013099">
    <property type="entry name" value="K_chnl_dom"/>
</dbReference>
<dbReference type="Gene3D" id="1.10.287.70">
    <property type="match status" value="2"/>
</dbReference>
<feature type="transmembrane region" description="Helical" evidence="9">
    <location>
        <begin position="267"/>
        <end position="288"/>
    </location>
</feature>
<dbReference type="eggNOG" id="KOG1418">
    <property type="taxonomic scope" value="Eukaryota"/>
</dbReference>
<feature type="transmembrane region" description="Helical" evidence="9">
    <location>
        <begin position="227"/>
        <end position="244"/>
    </location>
</feature>
<evidence type="ECO:0000256" key="4">
    <source>
        <dbReference type="ARBA" id="ARBA00022989"/>
    </source>
</evidence>
<reference evidence="11 12" key="1">
    <citation type="journal article" date="2010" name="Cell">
        <title>The genome of Naegleria gruberi illuminates early eukaryotic versatility.</title>
        <authorList>
            <person name="Fritz-Laylin L.K."/>
            <person name="Prochnik S.E."/>
            <person name="Ginger M.L."/>
            <person name="Dacks J.B."/>
            <person name="Carpenter M.L."/>
            <person name="Field M.C."/>
            <person name="Kuo A."/>
            <person name="Paredez A."/>
            <person name="Chapman J."/>
            <person name="Pham J."/>
            <person name="Shu S."/>
            <person name="Neupane R."/>
            <person name="Cipriano M."/>
            <person name="Mancuso J."/>
            <person name="Tu H."/>
            <person name="Salamov A."/>
            <person name="Lindquist E."/>
            <person name="Shapiro H."/>
            <person name="Lucas S."/>
            <person name="Grigoriev I.V."/>
            <person name="Cande W.Z."/>
            <person name="Fulton C."/>
            <person name="Rokhsar D.S."/>
            <person name="Dawson S.C."/>
        </authorList>
    </citation>
    <scope>NUCLEOTIDE SEQUENCE [LARGE SCALE GENOMIC DNA]</scope>
    <source>
        <strain evidence="11 12">NEG-M</strain>
    </source>
</reference>
<evidence type="ECO:0000256" key="6">
    <source>
        <dbReference type="ARBA" id="ARBA00023136"/>
    </source>
</evidence>
<dbReference type="InterPro" id="IPR003280">
    <property type="entry name" value="2pore_dom_K_chnl"/>
</dbReference>
<dbReference type="KEGG" id="ngr:NAEGRDRAFT_46847"/>
<dbReference type="Pfam" id="PF07885">
    <property type="entry name" value="Ion_trans_2"/>
    <property type="match status" value="2"/>
</dbReference>
<dbReference type="PANTHER" id="PTHR11003">
    <property type="entry name" value="POTASSIUM CHANNEL, SUBFAMILY K"/>
    <property type="match status" value="1"/>
</dbReference>
<feature type="transmembrane region" description="Helical" evidence="9">
    <location>
        <begin position="139"/>
        <end position="162"/>
    </location>
</feature>
<dbReference type="Proteomes" id="UP000006671">
    <property type="component" value="Unassembled WGS sequence"/>
</dbReference>
<dbReference type="GO" id="GO:0015271">
    <property type="term" value="F:outward rectifier potassium channel activity"/>
    <property type="evidence" value="ECO:0007669"/>
    <property type="project" value="TreeGrafter"/>
</dbReference>
<dbReference type="AlphaFoldDB" id="D2V5J6"/>
<feature type="transmembrane region" description="Helical" evidence="9">
    <location>
        <begin position="297"/>
        <end position="315"/>
    </location>
</feature>
<protein>
    <submittedName>
        <fullName evidence="11">Predicted protein</fullName>
    </submittedName>
</protein>
<keyword evidence="6 9" id="KW-0472">Membrane</keyword>
<dbReference type="SUPFAM" id="SSF81324">
    <property type="entry name" value="Voltage-gated potassium channels"/>
    <property type="match status" value="2"/>
</dbReference>
<evidence type="ECO:0000256" key="7">
    <source>
        <dbReference type="ARBA" id="ARBA00023303"/>
    </source>
</evidence>
<evidence type="ECO:0000256" key="1">
    <source>
        <dbReference type="ARBA" id="ARBA00004141"/>
    </source>
</evidence>
<keyword evidence="7" id="KW-0407">Ion channel</keyword>
<keyword evidence="5" id="KW-0406">Ion transport</keyword>
<evidence type="ECO:0000256" key="9">
    <source>
        <dbReference type="SAM" id="Phobius"/>
    </source>
</evidence>
<dbReference type="InParanoid" id="D2V5J6"/>
<keyword evidence="2" id="KW-0813">Transport</keyword>
<evidence type="ECO:0000313" key="12">
    <source>
        <dbReference type="Proteomes" id="UP000006671"/>
    </source>
</evidence>
<dbReference type="PANTHER" id="PTHR11003:SF330">
    <property type="entry name" value="POTASSIUM CHANNEL DOMAIN-CONTAINING PROTEIN"/>
    <property type="match status" value="1"/>
</dbReference>
<evidence type="ECO:0000256" key="2">
    <source>
        <dbReference type="ARBA" id="ARBA00022448"/>
    </source>
</evidence>
<keyword evidence="3 9" id="KW-0812">Transmembrane</keyword>
<sequence>MSGGLDGSTTQQDDQNVELKDHQNTNSIEDDDTNKNKNNIGDGNDNGNGGSDGYYCVVNEEELGEKQFLQSYELNEENYAMFKAVIDNFDPDDGLKDQMKEKKLRVADFTFEFVERRFKKYHAQDKYATYHYREGLTNVGILLGMTLLIIGFLLLSALPIWAIEGGNEYLERIRNNGSTLVENGTLVRLDKWTYGNSVYYCLVTFTTIGYGDMAASTRKTTTGFVKNILLLISMGIYALVGLIRKTDVKMKKTDLVYRILFSSSVQLGYYTFFWLAYAFTCAAIMMALEGWTYNESAWYVFVTLATIGYGDFYPTTQGGKIFFMFFAIIGLGFESIMIGLIAEVIVDWIHSIKKKFNVWKRKRKENKNKAATH</sequence>
<evidence type="ECO:0000313" key="11">
    <source>
        <dbReference type="EMBL" id="EFC47808.1"/>
    </source>
</evidence>
<gene>
    <name evidence="11" type="ORF">NAEGRDRAFT_46847</name>
</gene>
<evidence type="ECO:0000256" key="8">
    <source>
        <dbReference type="SAM" id="MobiDB-lite"/>
    </source>
</evidence>
<dbReference type="VEuPathDB" id="AmoebaDB:NAEGRDRAFT_46847"/>
<dbReference type="GO" id="GO:0005886">
    <property type="term" value="C:plasma membrane"/>
    <property type="evidence" value="ECO:0007669"/>
    <property type="project" value="TreeGrafter"/>
</dbReference>
<proteinExistence type="predicted"/>
<keyword evidence="12" id="KW-1185">Reference proteome</keyword>
<feature type="transmembrane region" description="Helical" evidence="9">
    <location>
        <begin position="197"/>
        <end position="215"/>
    </location>
</feature>
<feature type="domain" description="Potassium channel" evidence="10">
    <location>
        <begin position="271"/>
        <end position="346"/>
    </location>
</feature>
<keyword evidence="4 9" id="KW-1133">Transmembrane helix</keyword>
<dbReference type="GO" id="GO:0030322">
    <property type="term" value="P:stabilization of membrane potential"/>
    <property type="evidence" value="ECO:0007669"/>
    <property type="project" value="TreeGrafter"/>
</dbReference>
<organism evidence="12">
    <name type="scientific">Naegleria gruberi</name>
    <name type="common">Amoeba</name>
    <dbReference type="NCBI Taxonomy" id="5762"/>
    <lineage>
        <taxon>Eukaryota</taxon>
        <taxon>Discoba</taxon>
        <taxon>Heterolobosea</taxon>
        <taxon>Tetramitia</taxon>
        <taxon>Eutetramitia</taxon>
        <taxon>Vahlkampfiidae</taxon>
        <taxon>Naegleria</taxon>
    </lineage>
</organism>
<evidence type="ECO:0000259" key="10">
    <source>
        <dbReference type="Pfam" id="PF07885"/>
    </source>
</evidence>
<feature type="region of interest" description="Disordered" evidence="8">
    <location>
        <begin position="1"/>
        <end position="47"/>
    </location>
</feature>
<feature type="transmembrane region" description="Helical" evidence="9">
    <location>
        <begin position="321"/>
        <end position="346"/>
    </location>
</feature>